<dbReference type="InParanoid" id="A0A6C2YT00"/>
<evidence type="ECO:0000313" key="3">
    <source>
        <dbReference type="Proteomes" id="UP000464378"/>
    </source>
</evidence>
<gene>
    <name evidence="2" type="ORF">GMBLW1_47360</name>
</gene>
<dbReference type="EMBL" id="LR593887">
    <property type="protein sequence ID" value="VTS06276.1"/>
    <property type="molecule type" value="Genomic_DNA"/>
</dbReference>
<protein>
    <submittedName>
        <fullName evidence="2">Uncharacterized protein</fullName>
    </submittedName>
</protein>
<dbReference type="Proteomes" id="UP000464378">
    <property type="component" value="Chromosome"/>
</dbReference>
<reference evidence="2" key="1">
    <citation type="submission" date="2019-04" db="EMBL/GenBank/DDBJ databases">
        <authorList>
            <consortium name="Science for Life Laboratories"/>
        </authorList>
    </citation>
    <scope>NUCLEOTIDE SEQUENCE</scope>
    <source>
        <strain evidence="2">MBLW1</strain>
    </source>
</reference>
<evidence type="ECO:0000313" key="2">
    <source>
        <dbReference type="EMBL" id="VIP04457.1"/>
    </source>
</evidence>
<proteinExistence type="predicted"/>
<accession>A0A6C2YT00</accession>
<keyword evidence="1" id="KW-0175">Coiled coil</keyword>
<dbReference type="RefSeq" id="WP_162659540.1">
    <property type="nucleotide sequence ID" value="NZ_LR593887.1"/>
</dbReference>
<dbReference type="EMBL" id="LR586016">
    <property type="protein sequence ID" value="VIP04457.1"/>
    <property type="molecule type" value="Genomic_DNA"/>
</dbReference>
<dbReference type="AlphaFoldDB" id="A0A6C2YT00"/>
<evidence type="ECO:0000256" key="1">
    <source>
        <dbReference type="SAM" id="Coils"/>
    </source>
</evidence>
<dbReference type="KEGG" id="tim:GMBLW1_47360"/>
<feature type="coiled-coil region" evidence="1">
    <location>
        <begin position="68"/>
        <end position="109"/>
    </location>
</feature>
<keyword evidence="3" id="KW-1185">Reference proteome</keyword>
<sequence>MKATIKRLARKMWHKMGVVRRPIGRKMEGVIVRSTQLSVSPVLTEMQNQRQHLTEVAATVQAVQHAMHATLERSLSTMELNLDSLVREVVRLQYQLESLGDRIAEMEARATPESDASPTLRRVA</sequence>
<organism evidence="2">
    <name type="scientific">Tuwongella immobilis</name>
    <dbReference type="NCBI Taxonomy" id="692036"/>
    <lineage>
        <taxon>Bacteria</taxon>
        <taxon>Pseudomonadati</taxon>
        <taxon>Planctomycetota</taxon>
        <taxon>Planctomycetia</taxon>
        <taxon>Gemmatales</taxon>
        <taxon>Gemmataceae</taxon>
        <taxon>Tuwongella</taxon>
    </lineage>
</organism>
<name>A0A6C2YT00_9BACT</name>